<dbReference type="AlphaFoldDB" id="M1BTN2"/>
<dbReference type="eggNOG" id="KOG4569">
    <property type="taxonomic scope" value="Eukaryota"/>
</dbReference>
<name>M1BTN2_SOLTU</name>
<proteinExistence type="inferred from homology"/>
<keyword evidence="4 5" id="KW-0443">Lipid metabolism</keyword>
<dbReference type="InterPro" id="IPR029058">
    <property type="entry name" value="AB_hydrolase_fold"/>
</dbReference>
<comment type="similarity">
    <text evidence="1 5">Belongs to the AB hydrolase superfamily. Lipase family.</text>
</comment>
<dbReference type="Gramene" id="PGSC0003DMT400052598">
    <property type="protein sequence ID" value="PGSC0003DMT400052598"/>
    <property type="gene ID" value="PGSC0003DMG400020417"/>
</dbReference>
<dbReference type="RefSeq" id="XP_006348881.1">
    <property type="nucleotide sequence ID" value="XM_006348819.2"/>
</dbReference>
<dbReference type="SUPFAM" id="SSF53474">
    <property type="entry name" value="alpha/beta-Hydrolases"/>
    <property type="match status" value="1"/>
</dbReference>
<keyword evidence="9" id="KW-1185">Reference proteome</keyword>
<dbReference type="GO" id="GO:0005737">
    <property type="term" value="C:cytoplasm"/>
    <property type="evidence" value="ECO:0007669"/>
    <property type="project" value="UniProtKB-ARBA"/>
</dbReference>
<dbReference type="Proteomes" id="UP000011115">
    <property type="component" value="Unassembled WGS sequence"/>
</dbReference>
<feature type="region of interest" description="Disordered" evidence="6">
    <location>
        <begin position="157"/>
        <end position="183"/>
    </location>
</feature>
<dbReference type="GO" id="GO:0016042">
    <property type="term" value="P:lipid catabolic process"/>
    <property type="evidence" value="ECO:0007669"/>
    <property type="project" value="UniProtKB-UniRule"/>
</dbReference>
<reference evidence="9" key="1">
    <citation type="journal article" date="2011" name="Nature">
        <title>Genome sequence and analysis of the tuber crop potato.</title>
        <authorList>
            <consortium name="The Potato Genome Sequencing Consortium"/>
        </authorList>
    </citation>
    <scope>NUCLEOTIDE SEQUENCE [LARGE SCALE GENOMIC DNA]</scope>
    <source>
        <strain evidence="9">cv. DM1-3 516 R44</strain>
    </source>
</reference>
<accession>M1BTN2</accession>
<dbReference type="GO" id="GO:0008970">
    <property type="term" value="F:phospholipase A1 activity"/>
    <property type="evidence" value="ECO:0007669"/>
    <property type="project" value="UniProtKB-UniRule"/>
</dbReference>
<organism evidence="8 9">
    <name type="scientific">Solanum tuberosum</name>
    <name type="common">Potato</name>
    <dbReference type="NCBI Taxonomy" id="4113"/>
    <lineage>
        <taxon>Eukaryota</taxon>
        <taxon>Viridiplantae</taxon>
        <taxon>Streptophyta</taxon>
        <taxon>Embryophyta</taxon>
        <taxon>Tracheophyta</taxon>
        <taxon>Spermatophyta</taxon>
        <taxon>Magnoliopsida</taxon>
        <taxon>eudicotyledons</taxon>
        <taxon>Gunneridae</taxon>
        <taxon>Pentapetalae</taxon>
        <taxon>asterids</taxon>
        <taxon>lamiids</taxon>
        <taxon>Solanales</taxon>
        <taxon>Solanaceae</taxon>
        <taxon>Solanoideae</taxon>
        <taxon>Solaneae</taxon>
        <taxon>Solanum</taxon>
    </lineage>
</organism>
<evidence type="ECO:0000256" key="4">
    <source>
        <dbReference type="ARBA" id="ARBA00023098"/>
    </source>
</evidence>
<dbReference type="KEGG" id="sot:102603850"/>
<comment type="function">
    <text evidence="5">Acylhydrolase that catalyzes the hydrolysis of phospholipids at the sn-1 position.</text>
</comment>
<dbReference type="OMA" id="GSMVYSM"/>
<evidence type="ECO:0000256" key="2">
    <source>
        <dbReference type="ARBA" id="ARBA00022801"/>
    </source>
</evidence>
<dbReference type="EnsemblPlants" id="PGSC0003DMT400052598">
    <property type="protein sequence ID" value="PGSC0003DMT400052598"/>
    <property type="gene ID" value="PGSC0003DMG400020417"/>
</dbReference>
<protein>
    <recommendedName>
        <fullName evidence="5">Phospholipase A1</fullName>
        <ecNumber evidence="5">3.1.1.-</ecNumber>
    </recommendedName>
</protein>
<dbReference type="PANTHER" id="PTHR31828">
    <property type="entry name" value="PHOSPHOLIPASE A1-IIGAMMA"/>
    <property type="match status" value="1"/>
</dbReference>
<sequence>MGTEPTWHELLGSNNWEGLLEPLHLNLRRLILRCGDFCQATHDAFNNDEYSMYCGSSRYGKSSFFHKVMFKSASDYQIVSFLYATARVGAHKAFFLHSLSRESWDRESNWIGYIAVTNDEMSEQLGRREIYIAFRGTTRNYEWVNVLSALPESAEPLLHPQSLNKPDPDGDNGGSNSNDDENAPRVMNGWLKIYISSDPKSPYTRLSARAQLQTMIEDLRDRYKDENLSITFTGHSLGATLSILAAFDLVENGVTDIPVSAIIFGSPQVGNRAFNDKLKEFPNLKILHVKNKIDVIPLYPSSLLGYVNSGIELVIDTRKSPSLKDSKNPSDWHNLQAMLHIIAGWNGENGEFEMKVKRSLALVNKSSSILKDDILIPGSWWVEKNKGVVLDEDGEWILAPPLDEDIPIPEVYSLENEAISKLLEDGITQIHEDGIEEEEYKHIAILKESRLLIHRTKAVLKQSYKEGHFVFRQLGKHGDRGGSTYLEA</sequence>
<evidence type="ECO:0000256" key="6">
    <source>
        <dbReference type="SAM" id="MobiDB-lite"/>
    </source>
</evidence>
<evidence type="ECO:0000256" key="5">
    <source>
        <dbReference type="RuleBase" id="RU367093"/>
    </source>
</evidence>
<keyword evidence="3 5" id="KW-0442">Lipid degradation</keyword>
<reference evidence="8" key="2">
    <citation type="submission" date="2015-06" db="UniProtKB">
        <authorList>
            <consortium name="EnsemblPlants"/>
        </authorList>
    </citation>
    <scope>IDENTIFICATION</scope>
    <source>
        <strain evidence="8">DM1-3 516 R44</strain>
    </source>
</reference>
<dbReference type="InParanoid" id="M1BTN2"/>
<evidence type="ECO:0000256" key="1">
    <source>
        <dbReference type="ARBA" id="ARBA00010701"/>
    </source>
</evidence>
<dbReference type="OrthoDB" id="438440at2759"/>
<dbReference type="Gene3D" id="3.40.50.1820">
    <property type="entry name" value="alpha/beta hydrolase"/>
    <property type="match status" value="1"/>
</dbReference>
<dbReference type="InterPro" id="IPR002921">
    <property type="entry name" value="Fungal_lipase-type"/>
</dbReference>
<dbReference type="InterPro" id="IPR033556">
    <property type="entry name" value="PLA"/>
</dbReference>
<dbReference type="HOGENOM" id="CLU_018841_0_0_1"/>
<dbReference type="PANTHER" id="PTHR31828:SF10">
    <property type="entry name" value="PHOSPHOLIPASE A1-IIDELTA"/>
    <property type="match status" value="1"/>
</dbReference>
<feature type="domain" description="Fungal lipase-type" evidence="7">
    <location>
        <begin position="131"/>
        <end position="301"/>
    </location>
</feature>
<evidence type="ECO:0000313" key="9">
    <source>
        <dbReference type="Proteomes" id="UP000011115"/>
    </source>
</evidence>
<evidence type="ECO:0000256" key="3">
    <source>
        <dbReference type="ARBA" id="ARBA00022963"/>
    </source>
</evidence>
<keyword evidence="2 5" id="KW-0378">Hydrolase</keyword>
<dbReference type="GeneID" id="102603850"/>
<dbReference type="FunFam" id="3.40.50.1820:FF:000065">
    <property type="entry name" value="Phospholipase A1-II 3"/>
    <property type="match status" value="1"/>
</dbReference>
<evidence type="ECO:0000259" key="7">
    <source>
        <dbReference type="Pfam" id="PF01764"/>
    </source>
</evidence>
<dbReference type="CDD" id="cd00519">
    <property type="entry name" value="Lipase_3"/>
    <property type="match status" value="1"/>
</dbReference>
<dbReference type="PaxDb" id="4113-PGSC0003DMT400052598"/>
<dbReference type="Pfam" id="PF01764">
    <property type="entry name" value="Lipase_3"/>
    <property type="match status" value="1"/>
</dbReference>
<dbReference type="FunCoup" id="M1BTN2">
    <property type="interactions" value="891"/>
</dbReference>
<evidence type="ECO:0000313" key="8">
    <source>
        <dbReference type="EnsemblPlants" id="PGSC0003DMT400052598"/>
    </source>
</evidence>
<dbReference type="EC" id="3.1.1.-" evidence="5"/>
<gene>
    <name evidence="8" type="primary">LOC102603850</name>
</gene>